<reference evidence="5 6" key="1">
    <citation type="submission" date="2017-02" db="EMBL/GenBank/DDBJ databases">
        <authorList>
            <person name="Peterson S.W."/>
        </authorList>
    </citation>
    <scope>NUCLEOTIDE SEQUENCE [LARGE SCALE GENOMIC DNA]</scope>
    <source>
        <strain evidence="5">C6</strain>
    </source>
</reference>
<feature type="coiled-coil region" evidence="1">
    <location>
        <begin position="115"/>
        <end position="142"/>
    </location>
</feature>
<evidence type="ECO:0008006" key="8">
    <source>
        <dbReference type="Google" id="ProtNLM"/>
    </source>
</evidence>
<sequence precursor="true">MKKLLLTTVCMATLTLAACEKKGTEPAVEQTTSASEATSTEATTIVANHSNNNIADIQADLLAVQTLSNAKAQEAAAFQKEVSATLEKKDPAQIKNMVEKTETYVKQFNDELDALTLKSAEVDALREKMQDANDLGVELTKESTKTTPDSAKITELQNKATELQKSIIADVTALEAKVKAAPAS</sequence>
<keyword evidence="1" id="KW-0175">Coiled coil</keyword>
<accession>A0A1R7QFK7</accession>
<dbReference type="Proteomes" id="UP001159915">
    <property type="component" value="Unassembled WGS sequence"/>
</dbReference>
<evidence type="ECO:0000256" key="2">
    <source>
        <dbReference type="SAM" id="SignalP"/>
    </source>
</evidence>
<dbReference type="PROSITE" id="PS51257">
    <property type="entry name" value="PROKAR_LIPOPROTEIN"/>
    <property type="match status" value="1"/>
</dbReference>
<evidence type="ECO:0000313" key="4">
    <source>
        <dbReference type="EMBL" id="MDH0967870.1"/>
    </source>
</evidence>
<dbReference type="EMBL" id="CP022298">
    <property type="protein sequence ID" value="AZN65549.1"/>
    <property type="molecule type" value="Genomic_DNA"/>
</dbReference>
<protein>
    <recommendedName>
        <fullName evidence="8">Lipoprotein</fullName>
    </recommendedName>
</protein>
<dbReference type="AlphaFoldDB" id="A0A1R7QFK7"/>
<evidence type="ECO:0000313" key="6">
    <source>
        <dbReference type="Proteomes" id="UP000196240"/>
    </source>
</evidence>
<evidence type="ECO:0000256" key="1">
    <source>
        <dbReference type="SAM" id="Coils"/>
    </source>
</evidence>
<organism evidence="5 6">
    <name type="scientific">Acinetobacter johnsonii</name>
    <dbReference type="NCBI Taxonomy" id="40214"/>
    <lineage>
        <taxon>Bacteria</taxon>
        <taxon>Pseudomonadati</taxon>
        <taxon>Pseudomonadota</taxon>
        <taxon>Gammaproteobacteria</taxon>
        <taxon>Moraxellales</taxon>
        <taxon>Moraxellaceae</taxon>
        <taxon>Acinetobacter</taxon>
    </lineage>
</organism>
<reference evidence="3 7" key="2">
    <citation type="submission" date="2017-06" db="EMBL/GenBank/DDBJ databases">
        <title>Complete Genome Sequence of the Carbazole-Degrading Bacterium Acinetobacter johnsonii IC001.</title>
        <authorList>
            <person name="Vejarano F."/>
            <person name="Suzuki-Minakuchi C."/>
            <person name="Ohtsubo Y."/>
            <person name="Tsuda M."/>
            <person name="Okada K."/>
            <person name="Nojiri H."/>
        </authorList>
    </citation>
    <scope>NUCLEOTIDE SEQUENCE [LARGE SCALE GENOMIC DNA]</scope>
    <source>
        <strain evidence="3 7">IC001</strain>
    </source>
</reference>
<dbReference type="EMBL" id="JAOCBE010000001">
    <property type="protein sequence ID" value="MDH0967870.1"/>
    <property type="molecule type" value="Genomic_DNA"/>
</dbReference>
<keyword evidence="2" id="KW-0732">Signal</keyword>
<evidence type="ECO:0000313" key="3">
    <source>
        <dbReference type="EMBL" id="AZN65549.1"/>
    </source>
</evidence>
<gene>
    <name evidence="5" type="ORF">ACNJC6_02715</name>
    <name evidence="3" type="ORF">CFH90_16565</name>
    <name evidence="4" type="ORF">N5C10_00780</name>
</gene>
<dbReference type="Proteomes" id="UP000196240">
    <property type="component" value="Unassembled WGS sequence"/>
</dbReference>
<name>A0A1R7QFK7_ACIJO</name>
<dbReference type="EMBL" id="FUUY01000009">
    <property type="protein sequence ID" value="SJX23059.1"/>
    <property type="molecule type" value="Genomic_DNA"/>
</dbReference>
<evidence type="ECO:0000313" key="7">
    <source>
        <dbReference type="Proteomes" id="UP000276980"/>
    </source>
</evidence>
<proteinExistence type="predicted"/>
<dbReference type="Proteomes" id="UP000276980">
    <property type="component" value="Chromosome"/>
</dbReference>
<dbReference type="RefSeq" id="WP_087013940.1">
    <property type="nucleotide sequence ID" value="NZ_CP022298.1"/>
</dbReference>
<evidence type="ECO:0000313" key="5">
    <source>
        <dbReference type="EMBL" id="SJX23059.1"/>
    </source>
</evidence>
<feature type="chain" id="PRO_5040573733" description="Lipoprotein" evidence="2">
    <location>
        <begin position="18"/>
        <end position="184"/>
    </location>
</feature>
<reference evidence="4" key="3">
    <citation type="submission" date="2022-09" db="EMBL/GenBank/DDBJ databases">
        <title>Intensive care unit water sources are persistently colonized with multi-drug resistant bacteria and are the site of extensive horizontal gene transfer of antibiotic resistance genes.</title>
        <authorList>
            <person name="Diorio-Toth L."/>
        </authorList>
    </citation>
    <scope>NUCLEOTIDE SEQUENCE</scope>
    <source>
        <strain evidence="4">GD03920</strain>
    </source>
</reference>
<feature type="signal peptide" evidence="2">
    <location>
        <begin position="1"/>
        <end position="17"/>
    </location>
</feature>